<dbReference type="Proteomes" id="UP000818029">
    <property type="component" value="Chromosome A11"/>
</dbReference>
<keyword evidence="2" id="KW-1185">Reference proteome</keyword>
<reference evidence="2" key="1">
    <citation type="journal article" date="2020" name="Nat. Genet.">
        <title>Genomic diversifications of five Gossypium allopolyploid species and their impact on cotton improvement.</title>
        <authorList>
            <person name="Chen Z.J."/>
            <person name="Sreedasyam A."/>
            <person name="Ando A."/>
            <person name="Song Q."/>
            <person name="De Santiago L.M."/>
            <person name="Hulse-Kemp A.M."/>
            <person name="Ding M."/>
            <person name="Ye W."/>
            <person name="Kirkbride R.C."/>
            <person name="Jenkins J."/>
            <person name="Plott C."/>
            <person name="Lovell J."/>
            <person name="Lin Y.M."/>
            <person name="Vaughn R."/>
            <person name="Liu B."/>
            <person name="Simpson S."/>
            <person name="Scheffler B.E."/>
            <person name="Wen L."/>
            <person name="Saski C.A."/>
            <person name="Grover C.E."/>
            <person name="Hu G."/>
            <person name="Conover J.L."/>
            <person name="Carlson J.W."/>
            <person name="Shu S."/>
            <person name="Boston L.B."/>
            <person name="Williams M."/>
            <person name="Peterson D.G."/>
            <person name="McGee K."/>
            <person name="Jones D.C."/>
            <person name="Wendel J.F."/>
            <person name="Stelly D.M."/>
            <person name="Grimwood J."/>
            <person name="Schmutz J."/>
        </authorList>
    </citation>
    <scope>NUCLEOTIDE SEQUENCE [LARGE SCALE GENOMIC DNA]</scope>
    <source>
        <strain evidence="2">cv. TM-1</strain>
    </source>
</reference>
<dbReference type="GeneID" id="121209777"/>
<accession>A0ABM2Z359</accession>
<evidence type="ECO:0000256" key="1">
    <source>
        <dbReference type="SAM" id="SignalP"/>
    </source>
</evidence>
<keyword evidence="1" id="KW-0732">Signal</keyword>
<sequence>MFFISLFLFFAKGFQCSFLVFNAILCSQETATVAMNLRGGDVAGNSRNEPMEGSTWPTATQNPSVVPSRFPLHIGIPPLPYPDKPRLLPTPGFSIAMLSTTAPTTRRLSSPPRGTPWLTTCWVFEQFIRRKYEALSRT</sequence>
<name>A0ABM2Z359_GOSHI</name>
<proteinExistence type="predicted"/>
<evidence type="ECO:0008006" key="4">
    <source>
        <dbReference type="Google" id="ProtNLM"/>
    </source>
</evidence>
<feature type="chain" id="PRO_5045352084" description="Secreted protein" evidence="1">
    <location>
        <begin position="17"/>
        <end position="138"/>
    </location>
</feature>
<feature type="signal peptide" evidence="1">
    <location>
        <begin position="1"/>
        <end position="16"/>
    </location>
</feature>
<evidence type="ECO:0000313" key="2">
    <source>
        <dbReference type="Proteomes" id="UP000818029"/>
    </source>
</evidence>
<organism evidence="2 3">
    <name type="scientific">Gossypium hirsutum</name>
    <name type="common">Upland cotton</name>
    <name type="synonym">Gossypium mexicanum</name>
    <dbReference type="NCBI Taxonomy" id="3635"/>
    <lineage>
        <taxon>Eukaryota</taxon>
        <taxon>Viridiplantae</taxon>
        <taxon>Streptophyta</taxon>
        <taxon>Embryophyta</taxon>
        <taxon>Tracheophyta</taxon>
        <taxon>Spermatophyta</taxon>
        <taxon>Magnoliopsida</taxon>
        <taxon>eudicotyledons</taxon>
        <taxon>Gunneridae</taxon>
        <taxon>Pentapetalae</taxon>
        <taxon>rosids</taxon>
        <taxon>malvids</taxon>
        <taxon>Malvales</taxon>
        <taxon>Malvaceae</taxon>
        <taxon>Malvoideae</taxon>
        <taxon>Gossypium</taxon>
    </lineage>
</organism>
<dbReference type="RefSeq" id="XP_040937153.1">
    <property type="nucleotide sequence ID" value="XM_041081219.1"/>
</dbReference>
<reference evidence="3" key="2">
    <citation type="submission" date="2025-08" db="UniProtKB">
        <authorList>
            <consortium name="RefSeq"/>
        </authorList>
    </citation>
    <scope>IDENTIFICATION</scope>
</reference>
<evidence type="ECO:0000313" key="3">
    <source>
        <dbReference type="RefSeq" id="XP_040937153.1"/>
    </source>
</evidence>
<protein>
    <recommendedName>
        <fullName evidence="4">Secreted protein</fullName>
    </recommendedName>
</protein>
<gene>
    <name evidence="3" type="primary">LOC121209777</name>
</gene>